<evidence type="ECO:0000313" key="2">
    <source>
        <dbReference type="EMBL" id="KAK2768067.1"/>
    </source>
</evidence>
<dbReference type="EMBL" id="VYYT01000113">
    <property type="protein sequence ID" value="KAK2768067.1"/>
    <property type="molecule type" value="Genomic_DNA"/>
</dbReference>
<organism evidence="2 3">
    <name type="scientific">Colletotrichum kahawae</name>
    <name type="common">Coffee berry disease fungus</name>
    <dbReference type="NCBI Taxonomy" id="34407"/>
    <lineage>
        <taxon>Eukaryota</taxon>
        <taxon>Fungi</taxon>
        <taxon>Dikarya</taxon>
        <taxon>Ascomycota</taxon>
        <taxon>Pezizomycotina</taxon>
        <taxon>Sordariomycetes</taxon>
        <taxon>Hypocreomycetidae</taxon>
        <taxon>Glomerellales</taxon>
        <taxon>Glomerellaceae</taxon>
        <taxon>Colletotrichum</taxon>
        <taxon>Colletotrichum gloeosporioides species complex</taxon>
    </lineage>
</organism>
<protein>
    <submittedName>
        <fullName evidence="2">Uncharacterized protein</fullName>
    </submittedName>
</protein>
<proteinExistence type="predicted"/>
<feature type="compositionally biased region" description="Basic residues" evidence="1">
    <location>
        <begin position="18"/>
        <end position="29"/>
    </location>
</feature>
<sequence>MRFGEQRAQQGDCQMNRFRPKRLRSRRRHDSPPGIEVPGHRSHATSTSASVAGHPSQPTRREWLCPRGRYEPTTFHVPWHGTRTSPGPIRSVGAAPSQRGPTKRTGFRRGGASALASLSYRRRSGEPQALSPMRGVPGQQNTDEAGHGAHDRMKKQAAPRVTELSRKRSAEMGVLAHDTSQGALGCRCDG</sequence>
<gene>
    <name evidence="2" type="ORF">CKAH01_04635</name>
</gene>
<accession>A0AAD9YKK4</accession>
<dbReference type="Proteomes" id="UP001281614">
    <property type="component" value="Unassembled WGS sequence"/>
</dbReference>
<name>A0AAD9YKK4_COLKA</name>
<evidence type="ECO:0000256" key="1">
    <source>
        <dbReference type="SAM" id="MobiDB-lite"/>
    </source>
</evidence>
<feature type="compositionally biased region" description="Basic and acidic residues" evidence="1">
    <location>
        <begin position="59"/>
        <end position="70"/>
    </location>
</feature>
<comment type="caution">
    <text evidence="2">The sequence shown here is derived from an EMBL/GenBank/DDBJ whole genome shotgun (WGS) entry which is preliminary data.</text>
</comment>
<evidence type="ECO:0000313" key="3">
    <source>
        <dbReference type="Proteomes" id="UP001281614"/>
    </source>
</evidence>
<keyword evidence="3" id="KW-1185">Reference proteome</keyword>
<reference evidence="2" key="1">
    <citation type="submission" date="2023-02" db="EMBL/GenBank/DDBJ databases">
        <title>Colletotrichum kahawae CIFC_Que2 genome sequencing and assembly.</title>
        <authorList>
            <person name="Baroncelli R."/>
        </authorList>
    </citation>
    <scope>NUCLEOTIDE SEQUENCE</scope>
    <source>
        <strain evidence="2">CIFC_Que2</strain>
    </source>
</reference>
<feature type="region of interest" description="Disordered" evidence="1">
    <location>
        <begin position="1"/>
        <end position="176"/>
    </location>
</feature>
<feature type="compositionally biased region" description="Low complexity" evidence="1">
    <location>
        <begin position="110"/>
        <end position="119"/>
    </location>
</feature>
<dbReference type="AlphaFoldDB" id="A0AAD9YKK4"/>